<accession>A0A9X4JCQ5</accession>
<keyword evidence="1" id="KW-0472">Membrane</keyword>
<evidence type="ECO:0000313" key="2">
    <source>
        <dbReference type="EMBL" id="MDE8033929.1"/>
    </source>
</evidence>
<keyword evidence="1" id="KW-1133">Transmembrane helix</keyword>
<reference evidence="2" key="2">
    <citation type="journal article" date="2023" name="Pathogens">
        <title>Pathological Features and Genomic Characterization of an Actinobacillus equuli subsp. equuli Bearing Unique Virulence-Associated Genes from an Adult Horse with Pleuropneumonia.</title>
        <authorList>
            <person name="Kamali M."/>
            <person name="Carossino M."/>
            <person name="Del Piero F."/>
            <person name="Peak L."/>
            <person name="Mitchell M.S."/>
            <person name="Willette J."/>
            <person name="Baker R."/>
            <person name="Li F."/>
            <person name="Kenez A."/>
            <person name="Balasuriya U.B.R."/>
            <person name="Go Y.Y."/>
        </authorList>
    </citation>
    <scope>NUCLEOTIDE SEQUENCE</scope>
    <source>
        <strain evidence="2">4524</strain>
    </source>
</reference>
<dbReference type="RefSeq" id="WP_275217198.1">
    <property type="nucleotide sequence ID" value="NZ_JAPHVQ010000001.1"/>
</dbReference>
<name>A0A9X4JCQ5_ACTEU</name>
<reference evidence="2" key="1">
    <citation type="submission" date="2022-11" db="EMBL/GenBank/DDBJ databases">
        <authorList>
            <person name="Kamali M."/>
            <person name="Peak L."/>
            <person name="Go Y.Y."/>
            <person name="Balasuriya U.B.R."/>
            <person name="Carossino M."/>
        </authorList>
    </citation>
    <scope>NUCLEOTIDE SEQUENCE</scope>
    <source>
        <strain evidence="2">4524</strain>
    </source>
</reference>
<comment type="caution">
    <text evidence="2">The sequence shown here is derived from an EMBL/GenBank/DDBJ whole genome shotgun (WGS) entry which is preliminary data.</text>
</comment>
<keyword evidence="3" id="KW-1185">Reference proteome</keyword>
<dbReference type="EMBL" id="JAPHVQ010000001">
    <property type="protein sequence ID" value="MDE8033929.1"/>
    <property type="molecule type" value="Genomic_DNA"/>
</dbReference>
<evidence type="ECO:0000313" key="3">
    <source>
        <dbReference type="Proteomes" id="UP001142444"/>
    </source>
</evidence>
<dbReference type="AlphaFoldDB" id="A0A9X4JCQ5"/>
<gene>
    <name evidence="2" type="ORF">OQ257_01920</name>
</gene>
<protein>
    <submittedName>
        <fullName evidence="2">Uncharacterized protein</fullName>
    </submittedName>
</protein>
<organism evidence="2 3">
    <name type="scientific">Actinobacillus equuli subsp. equuli</name>
    <dbReference type="NCBI Taxonomy" id="202947"/>
    <lineage>
        <taxon>Bacteria</taxon>
        <taxon>Pseudomonadati</taxon>
        <taxon>Pseudomonadota</taxon>
        <taxon>Gammaproteobacteria</taxon>
        <taxon>Pasteurellales</taxon>
        <taxon>Pasteurellaceae</taxon>
        <taxon>Actinobacillus</taxon>
    </lineage>
</organism>
<evidence type="ECO:0000256" key="1">
    <source>
        <dbReference type="SAM" id="Phobius"/>
    </source>
</evidence>
<sequence length="75" mass="8763">MKLFFSLSLKIYAILTLYILLTFFFGGNVLFILKYQEFFIMGFFNPVILKIIFFTGIIPSIVLGYIGYKKANKLF</sequence>
<dbReference type="Proteomes" id="UP001142444">
    <property type="component" value="Unassembled WGS sequence"/>
</dbReference>
<feature type="transmembrane region" description="Helical" evidence="1">
    <location>
        <begin position="12"/>
        <end position="35"/>
    </location>
</feature>
<keyword evidence="1" id="KW-0812">Transmembrane</keyword>
<proteinExistence type="predicted"/>
<feature type="transmembrane region" description="Helical" evidence="1">
    <location>
        <begin position="47"/>
        <end position="68"/>
    </location>
</feature>